<organism evidence="2 3">
    <name type="scientific">Kocuria coralli</name>
    <dbReference type="NCBI Taxonomy" id="1461025"/>
    <lineage>
        <taxon>Bacteria</taxon>
        <taxon>Bacillati</taxon>
        <taxon>Actinomycetota</taxon>
        <taxon>Actinomycetes</taxon>
        <taxon>Micrococcales</taxon>
        <taxon>Micrococcaceae</taxon>
        <taxon>Kocuria</taxon>
    </lineage>
</organism>
<accession>A0A5J5KY16</accession>
<keyword evidence="1" id="KW-0812">Transmembrane</keyword>
<feature type="transmembrane region" description="Helical" evidence="1">
    <location>
        <begin position="153"/>
        <end position="175"/>
    </location>
</feature>
<feature type="transmembrane region" description="Helical" evidence="1">
    <location>
        <begin position="206"/>
        <end position="230"/>
    </location>
</feature>
<proteinExistence type="predicted"/>
<keyword evidence="1" id="KW-0472">Membrane</keyword>
<evidence type="ECO:0000313" key="3">
    <source>
        <dbReference type="Proteomes" id="UP000325957"/>
    </source>
</evidence>
<evidence type="ECO:0000256" key="1">
    <source>
        <dbReference type="SAM" id="Phobius"/>
    </source>
</evidence>
<sequence length="473" mass="49537">MSRTIGDTRRIALRALLLIMASAALAWLLFLAGRYIDLMTFADATGRYAGSGTSTSMDAVYDEPQRVTPGLYLTVAALMIVGLGALFAKRRLTALRASDAPRSTLVRPVSRFASVVVIVAAALAVLEVLVTFLGGFFGLEVEEPEPLIRALNVYLPILLNTALVVTLILAGFVFIPSVPRETRAQGSPPWAGEQAAGDSGGRSRVAFAYVTPIIATAIALVIGLVVYDLTRTALQVWLWVGILAIIGAGVLAGTILARRSAGTAEPEPAVVVGAKKLNFVLSVLFVVSASTMSLGYGAAAVYGLNIAPDLSISASGEGGVAYDDTGRAEVTSPVVSMWGFDLKPGSEATVTLEPGGETVLSATVQHNRWLTADGELPEDLSPGDYELIGRAVSTDDRSFEVTLPLTVPEAGDIVFPDGTDGFLELDTTRLLPITPRWVLGDLVPAGVLLLGMAVVATTTTARNRDDVVSAGTP</sequence>
<reference evidence="2 3" key="1">
    <citation type="submission" date="2019-05" db="EMBL/GenBank/DDBJ databases">
        <title>Kocuria coralli sp. nov., a novel actinobacterium isolated from coral reef seawater.</title>
        <authorList>
            <person name="Li J."/>
        </authorList>
    </citation>
    <scope>NUCLEOTIDE SEQUENCE [LARGE SCALE GENOMIC DNA]</scope>
    <source>
        <strain evidence="2 3">SCSIO 13007</strain>
    </source>
</reference>
<dbReference type="OrthoDB" id="5112919at2"/>
<keyword evidence="3" id="KW-1185">Reference proteome</keyword>
<comment type="caution">
    <text evidence="2">The sequence shown here is derived from an EMBL/GenBank/DDBJ whole genome shotgun (WGS) entry which is preliminary data.</text>
</comment>
<name>A0A5J5KY16_9MICC</name>
<dbReference type="AlphaFoldDB" id="A0A5J5KY16"/>
<feature type="transmembrane region" description="Helical" evidence="1">
    <location>
        <begin position="12"/>
        <end position="32"/>
    </location>
</feature>
<protein>
    <submittedName>
        <fullName evidence="2">Uncharacterized protein</fullName>
    </submittedName>
</protein>
<dbReference type="Proteomes" id="UP000325957">
    <property type="component" value="Unassembled WGS sequence"/>
</dbReference>
<feature type="transmembrane region" description="Helical" evidence="1">
    <location>
        <begin position="277"/>
        <end position="304"/>
    </location>
</feature>
<keyword evidence="1" id="KW-1133">Transmembrane helix</keyword>
<evidence type="ECO:0000313" key="2">
    <source>
        <dbReference type="EMBL" id="KAA9394569.1"/>
    </source>
</evidence>
<dbReference type="EMBL" id="SZWF01000006">
    <property type="protein sequence ID" value="KAA9394569.1"/>
    <property type="molecule type" value="Genomic_DNA"/>
</dbReference>
<gene>
    <name evidence="2" type="ORF">FCK90_07060</name>
</gene>
<feature type="transmembrane region" description="Helical" evidence="1">
    <location>
        <begin position="236"/>
        <end position="257"/>
    </location>
</feature>
<dbReference type="RefSeq" id="WP_158033592.1">
    <property type="nucleotide sequence ID" value="NZ_ML708615.1"/>
</dbReference>
<feature type="transmembrane region" description="Helical" evidence="1">
    <location>
        <begin position="70"/>
        <end position="88"/>
    </location>
</feature>
<feature type="transmembrane region" description="Helical" evidence="1">
    <location>
        <begin position="109"/>
        <end position="133"/>
    </location>
</feature>